<evidence type="ECO:0000256" key="7">
    <source>
        <dbReference type="ARBA" id="ARBA00023136"/>
    </source>
</evidence>
<feature type="transmembrane region" description="Helical" evidence="8">
    <location>
        <begin position="12"/>
        <end position="30"/>
    </location>
</feature>
<keyword evidence="5 8" id="KW-0812">Transmembrane</keyword>
<dbReference type="Pfam" id="PF01594">
    <property type="entry name" value="AI-2E_transport"/>
    <property type="match status" value="1"/>
</dbReference>
<evidence type="ECO:0000256" key="5">
    <source>
        <dbReference type="ARBA" id="ARBA00022692"/>
    </source>
</evidence>
<dbReference type="RefSeq" id="WP_154529858.1">
    <property type="nucleotide sequence ID" value="NZ_VULX01000001.1"/>
</dbReference>
<protein>
    <submittedName>
        <fullName evidence="9">AI-2E family transporter</fullName>
    </submittedName>
</protein>
<evidence type="ECO:0000256" key="2">
    <source>
        <dbReference type="ARBA" id="ARBA00009773"/>
    </source>
</evidence>
<keyword evidence="7 8" id="KW-0472">Membrane</keyword>
<accession>A0A7X2MWH5</accession>
<sequence>MKIDWNKKYNTIAVYVFLVIAAVILFYLGLSRISDLFDKIEVVISILQPFIIGFAIAYILNFILKLYEDRVLKDDYLKKIKIKKKRTLGLIMTYFTAMLFIYLFSHFVMPQLIDSISRLANNVPKYGPNIINTADEVMRKFKISQEQMDTISETLKNVSSHVSKIVIDFIPTIGTYAAKFASRLWNIVLGFIISIYMLADKEKFAAIFKKVVFSIFNKNYSNKILMLASKSNDTFGKFFVGKIIDSAIIGVLTFVVLSIARMPYTLLLSVIIGLTNIIPFFGPFIGAIPSFIIILCVDPIKALWFIAIIFVIQQIDGNLIGPKILGDSIGISAFWILFAILVAGKFMGIVGMIIGVPVFAVIYTIIKENVENRLDKKGLKTDTRDYYDK</sequence>
<evidence type="ECO:0000256" key="3">
    <source>
        <dbReference type="ARBA" id="ARBA00022448"/>
    </source>
</evidence>
<dbReference type="PANTHER" id="PTHR21716">
    <property type="entry name" value="TRANSMEMBRANE PROTEIN"/>
    <property type="match status" value="1"/>
</dbReference>
<evidence type="ECO:0000256" key="8">
    <source>
        <dbReference type="SAM" id="Phobius"/>
    </source>
</evidence>
<gene>
    <name evidence="9" type="ORF">FYJ33_00760</name>
</gene>
<keyword evidence="3" id="KW-0813">Transport</keyword>
<keyword evidence="4" id="KW-1003">Cell membrane</keyword>
<dbReference type="Proteomes" id="UP000460287">
    <property type="component" value="Unassembled WGS sequence"/>
</dbReference>
<evidence type="ECO:0000313" key="10">
    <source>
        <dbReference type="Proteomes" id="UP000460287"/>
    </source>
</evidence>
<comment type="subcellular location">
    <subcellularLocation>
        <location evidence="1">Cell membrane</location>
        <topology evidence="1">Multi-pass membrane protein</topology>
    </subcellularLocation>
</comment>
<comment type="similarity">
    <text evidence="2">Belongs to the autoinducer-2 exporter (AI-2E) (TC 2.A.86) family.</text>
</comment>
<organism evidence="9 10">
    <name type="scientific">Inconstantimicrobium porci</name>
    <dbReference type="NCBI Taxonomy" id="2652291"/>
    <lineage>
        <taxon>Bacteria</taxon>
        <taxon>Bacillati</taxon>
        <taxon>Bacillota</taxon>
        <taxon>Clostridia</taxon>
        <taxon>Eubacteriales</taxon>
        <taxon>Clostridiaceae</taxon>
        <taxon>Inconstantimicrobium</taxon>
    </lineage>
</organism>
<feature type="transmembrane region" description="Helical" evidence="8">
    <location>
        <begin position="88"/>
        <end position="109"/>
    </location>
</feature>
<dbReference type="AlphaFoldDB" id="A0A7X2MWH5"/>
<evidence type="ECO:0000256" key="6">
    <source>
        <dbReference type="ARBA" id="ARBA00022989"/>
    </source>
</evidence>
<feature type="transmembrane region" description="Helical" evidence="8">
    <location>
        <begin position="291"/>
        <end position="312"/>
    </location>
</feature>
<dbReference type="EMBL" id="VULX01000001">
    <property type="protein sequence ID" value="MSR89975.1"/>
    <property type="molecule type" value="Genomic_DNA"/>
</dbReference>
<keyword evidence="6 8" id="KW-1133">Transmembrane helix</keyword>
<reference evidence="9 10" key="1">
    <citation type="submission" date="2019-08" db="EMBL/GenBank/DDBJ databases">
        <title>In-depth cultivation of the pig gut microbiome towards novel bacterial diversity and tailored functional studies.</title>
        <authorList>
            <person name="Wylensek D."/>
            <person name="Hitch T.C.A."/>
            <person name="Clavel T."/>
        </authorList>
    </citation>
    <scope>NUCLEOTIDE SEQUENCE [LARGE SCALE GENOMIC DNA]</scope>
    <source>
        <strain evidence="9 10">WCA-383-APC-5B</strain>
    </source>
</reference>
<dbReference type="GO" id="GO:0055085">
    <property type="term" value="P:transmembrane transport"/>
    <property type="evidence" value="ECO:0007669"/>
    <property type="project" value="TreeGrafter"/>
</dbReference>
<feature type="transmembrane region" description="Helical" evidence="8">
    <location>
        <begin position="349"/>
        <end position="366"/>
    </location>
</feature>
<evidence type="ECO:0000313" key="9">
    <source>
        <dbReference type="EMBL" id="MSR89975.1"/>
    </source>
</evidence>
<feature type="transmembrane region" description="Helical" evidence="8">
    <location>
        <begin position="42"/>
        <end position="67"/>
    </location>
</feature>
<evidence type="ECO:0000256" key="1">
    <source>
        <dbReference type="ARBA" id="ARBA00004651"/>
    </source>
</evidence>
<name>A0A7X2MWH5_9CLOT</name>
<feature type="transmembrane region" description="Helical" evidence="8">
    <location>
        <begin position="235"/>
        <end position="257"/>
    </location>
</feature>
<dbReference type="InterPro" id="IPR002549">
    <property type="entry name" value="AI-2E-like"/>
</dbReference>
<feature type="transmembrane region" description="Helical" evidence="8">
    <location>
        <begin position="264"/>
        <end position="285"/>
    </location>
</feature>
<dbReference type="GO" id="GO:0005886">
    <property type="term" value="C:plasma membrane"/>
    <property type="evidence" value="ECO:0007669"/>
    <property type="project" value="UniProtKB-SubCell"/>
</dbReference>
<proteinExistence type="inferred from homology"/>
<comment type="caution">
    <text evidence="9">The sequence shown here is derived from an EMBL/GenBank/DDBJ whole genome shotgun (WGS) entry which is preliminary data.</text>
</comment>
<feature type="transmembrane region" description="Helical" evidence="8">
    <location>
        <begin position="180"/>
        <end position="199"/>
    </location>
</feature>
<dbReference type="PANTHER" id="PTHR21716:SF53">
    <property type="entry name" value="PERMEASE PERM-RELATED"/>
    <property type="match status" value="1"/>
</dbReference>
<keyword evidence="10" id="KW-1185">Reference proteome</keyword>
<evidence type="ECO:0000256" key="4">
    <source>
        <dbReference type="ARBA" id="ARBA00022475"/>
    </source>
</evidence>